<proteinExistence type="inferred from homology"/>
<dbReference type="OrthoDB" id="5404651at2759"/>
<dbReference type="GO" id="GO:0003985">
    <property type="term" value="F:acetyl-CoA C-acetyltransferase activity"/>
    <property type="evidence" value="ECO:0007669"/>
    <property type="project" value="TreeGrafter"/>
</dbReference>
<name>A0A7I8WCZ1_9ANNE</name>
<evidence type="ECO:0000313" key="10">
    <source>
        <dbReference type="Proteomes" id="UP000549394"/>
    </source>
</evidence>
<feature type="domain" description="Thiolase N-terminal" evidence="7">
    <location>
        <begin position="11"/>
        <end position="269"/>
    </location>
</feature>
<comment type="similarity">
    <text evidence="2 6">Belongs to the thiolase-like superfamily. Thiolase family.</text>
</comment>
<dbReference type="InterPro" id="IPR020610">
    <property type="entry name" value="Thiolase_AS"/>
</dbReference>
<dbReference type="AlphaFoldDB" id="A0A7I8WCZ1"/>
<evidence type="ECO:0000256" key="5">
    <source>
        <dbReference type="PIRSR" id="PIRSR000429-1"/>
    </source>
</evidence>
<evidence type="ECO:0000259" key="7">
    <source>
        <dbReference type="Pfam" id="PF00108"/>
    </source>
</evidence>
<dbReference type="InterPro" id="IPR016039">
    <property type="entry name" value="Thiolase-like"/>
</dbReference>
<reference evidence="9 10" key="1">
    <citation type="submission" date="2020-08" db="EMBL/GenBank/DDBJ databases">
        <authorList>
            <person name="Hejnol A."/>
        </authorList>
    </citation>
    <scope>NUCLEOTIDE SEQUENCE [LARGE SCALE GENOMIC DNA]</scope>
</reference>
<evidence type="ECO:0000256" key="6">
    <source>
        <dbReference type="RuleBase" id="RU003557"/>
    </source>
</evidence>
<gene>
    <name evidence="9" type="ORF">DGYR_LOCUS13315</name>
</gene>
<dbReference type="InterPro" id="IPR020613">
    <property type="entry name" value="Thiolase_CS"/>
</dbReference>
<dbReference type="PROSITE" id="PS00737">
    <property type="entry name" value="THIOLASE_2"/>
    <property type="match status" value="1"/>
</dbReference>
<dbReference type="PROSITE" id="PS00098">
    <property type="entry name" value="THIOLASE_1"/>
    <property type="match status" value="1"/>
</dbReference>
<dbReference type="FunFam" id="3.40.47.10:FF:000010">
    <property type="entry name" value="Acetyl-CoA acetyltransferase (Thiolase)"/>
    <property type="match status" value="1"/>
</dbReference>
<dbReference type="CDD" id="cd00751">
    <property type="entry name" value="thiolase"/>
    <property type="match status" value="1"/>
</dbReference>
<feature type="active site" description="Proton acceptor" evidence="5">
    <location>
        <position position="355"/>
    </location>
</feature>
<evidence type="ECO:0000256" key="2">
    <source>
        <dbReference type="ARBA" id="ARBA00010982"/>
    </source>
</evidence>
<dbReference type="Pfam" id="PF00108">
    <property type="entry name" value="Thiolase_N"/>
    <property type="match status" value="1"/>
</dbReference>
<feature type="active site" description="Proton acceptor" evidence="5">
    <location>
        <position position="385"/>
    </location>
</feature>
<evidence type="ECO:0000256" key="3">
    <source>
        <dbReference type="ARBA" id="ARBA00022679"/>
    </source>
</evidence>
<keyword evidence="10" id="KW-1185">Reference proteome</keyword>
<dbReference type="GO" id="GO:0005739">
    <property type="term" value="C:mitochondrion"/>
    <property type="evidence" value="ECO:0007669"/>
    <property type="project" value="TreeGrafter"/>
</dbReference>
<feature type="domain" description="Thiolase C-terminal" evidence="8">
    <location>
        <begin position="276"/>
        <end position="398"/>
    </location>
</feature>
<dbReference type="NCBIfam" id="TIGR01930">
    <property type="entry name" value="AcCoA-C-Actrans"/>
    <property type="match status" value="1"/>
</dbReference>
<dbReference type="InterPro" id="IPR002155">
    <property type="entry name" value="Thiolase"/>
</dbReference>
<keyword evidence="4 6" id="KW-0012">Acyltransferase</keyword>
<organism evidence="9 10">
    <name type="scientific">Dimorphilus gyrociliatus</name>
    <dbReference type="NCBI Taxonomy" id="2664684"/>
    <lineage>
        <taxon>Eukaryota</taxon>
        <taxon>Metazoa</taxon>
        <taxon>Spiralia</taxon>
        <taxon>Lophotrochozoa</taxon>
        <taxon>Annelida</taxon>
        <taxon>Polychaeta</taxon>
        <taxon>Polychaeta incertae sedis</taxon>
        <taxon>Dinophilidae</taxon>
        <taxon>Dimorphilus</taxon>
    </lineage>
</organism>
<sequence length="399" mass="42092">MALAKEVSKAFIVAAKRTPFGTFGGRLAAFSQTDLQEIAARAALEAGNVKPENVDSVVIGNVFHSSIDGAYTPRHVSIRLGMKTETPGHAVNRLCGSGFQSVVTACQEIELGLSNVVLTGGTENMSQAPYVLRNARFGIKLGTDPVLEDALWKGLIDQQIKTPMGVTAENLATKYNISREESDTFAVRSQTKWFEGQESGAFKMEMVPIKVKTRKGEEIMEIDEHPKPKATVESLAKLPSVFKKNGTVNAGNASGICDGAGCVIVASEQAVKDQNLTPLASITGYAISGCDPSIMGIGPVPAIRALLSKTGKSVGDVDIFDINEAFAPQFLACQKELGLDPEKTNVNGGAIALGHPVGASGSRITAHLAHELRRRNANIAVGSACIGGGQGIAIMMERC</sequence>
<dbReference type="PANTHER" id="PTHR18919:SF107">
    <property type="entry name" value="ACETYL-COA ACETYLTRANSFERASE, CYTOSOLIC"/>
    <property type="match status" value="1"/>
</dbReference>
<comment type="caution">
    <text evidence="9">The sequence shown here is derived from an EMBL/GenBank/DDBJ whole genome shotgun (WGS) entry which is preliminary data.</text>
</comment>
<keyword evidence="3 6" id="KW-0808">Transferase</keyword>
<comment type="pathway">
    <text evidence="1">Lipid metabolism.</text>
</comment>
<dbReference type="Proteomes" id="UP000549394">
    <property type="component" value="Unassembled WGS sequence"/>
</dbReference>
<dbReference type="PIRSF" id="PIRSF000429">
    <property type="entry name" value="Ac-CoA_Ac_transf"/>
    <property type="match status" value="1"/>
</dbReference>
<dbReference type="Gene3D" id="3.40.47.10">
    <property type="match status" value="2"/>
</dbReference>
<dbReference type="InterPro" id="IPR020615">
    <property type="entry name" value="Thiolase_acyl_enz_int_AS"/>
</dbReference>
<dbReference type="Pfam" id="PF02803">
    <property type="entry name" value="Thiolase_C"/>
    <property type="match status" value="1"/>
</dbReference>
<evidence type="ECO:0000313" key="9">
    <source>
        <dbReference type="EMBL" id="CAD5126027.1"/>
    </source>
</evidence>
<protein>
    <submittedName>
        <fullName evidence="9">DgyrCDS14203</fullName>
    </submittedName>
</protein>
<dbReference type="EMBL" id="CAJFCJ010000031">
    <property type="protein sequence ID" value="CAD5126027.1"/>
    <property type="molecule type" value="Genomic_DNA"/>
</dbReference>
<accession>A0A7I8WCZ1</accession>
<dbReference type="PROSITE" id="PS00099">
    <property type="entry name" value="THIOLASE_3"/>
    <property type="match status" value="1"/>
</dbReference>
<dbReference type="InterPro" id="IPR020616">
    <property type="entry name" value="Thiolase_N"/>
</dbReference>
<dbReference type="SUPFAM" id="SSF53901">
    <property type="entry name" value="Thiolase-like"/>
    <property type="match status" value="2"/>
</dbReference>
<evidence type="ECO:0000259" key="8">
    <source>
        <dbReference type="Pfam" id="PF02803"/>
    </source>
</evidence>
<dbReference type="InterPro" id="IPR020617">
    <property type="entry name" value="Thiolase_C"/>
</dbReference>
<evidence type="ECO:0000256" key="1">
    <source>
        <dbReference type="ARBA" id="ARBA00005189"/>
    </source>
</evidence>
<dbReference type="PANTHER" id="PTHR18919">
    <property type="entry name" value="ACETYL-COA C-ACYLTRANSFERASE"/>
    <property type="match status" value="1"/>
</dbReference>
<dbReference type="GO" id="GO:0006635">
    <property type="term" value="P:fatty acid beta-oxidation"/>
    <property type="evidence" value="ECO:0007669"/>
    <property type="project" value="TreeGrafter"/>
</dbReference>
<evidence type="ECO:0000256" key="4">
    <source>
        <dbReference type="ARBA" id="ARBA00023315"/>
    </source>
</evidence>
<feature type="active site" description="Acyl-thioester intermediate" evidence="5">
    <location>
        <position position="95"/>
    </location>
</feature>